<comment type="caution">
    <text evidence="6">The sequence shown here is derived from an EMBL/GenBank/DDBJ whole genome shotgun (WGS) entry which is preliminary data.</text>
</comment>
<evidence type="ECO:0000256" key="2">
    <source>
        <dbReference type="ARBA" id="ARBA00006289"/>
    </source>
</evidence>
<comment type="subcellular location">
    <subcellularLocation>
        <location evidence="1">Cytoplasm</location>
    </subcellularLocation>
</comment>
<dbReference type="Proteomes" id="UP001180020">
    <property type="component" value="Unassembled WGS sequence"/>
</dbReference>
<dbReference type="GO" id="GO:0031417">
    <property type="term" value="C:NatC complex"/>
    <property type="evidence" value="ECO:0007669"/>
    <property type="project" value="InterPro"/>
</dbReference>
<dbReference type="Pfam" id="PF04112">
    <property type="entry name" value="Mak10"/>
    <property type="match status" value="1"/>
</dbReference>
<sequence>MEAVADGGGLPPSSFERTGWVDVSHLIEAACADLQEGELIHGENFSLFAAMSALEIMDPKMDSGMESVGYRSVEEAIGDGAAPVNLDVQSTIDVMDHLLACEATWHKGHSLAQTVYSCIYLLQIERTSSHALLHSYCRIIHATCNALISAVSDARTHEEEDLFVMAYGLPMKREGDEKCLSILNSVEETINRQLRASKAPSSKKKILEGEESLQTNPDLEEGYCKAILSRLRFRKHFFHVLGCMRKPRGTGLELARKHIVSCLAELARVRKSSEFLTSTSYLPHGDDLEEKTTASGCNAVGFDVNINCRMLAPTPPRAIKILSWKKAIEYFEKLLHSLDVICSLHLDQMLEGVLHFVVQFQLSQPDLVARSYMQLLLVQDGKLFGRDPIIDVISRAAALPELSKNQEFQKTEFVVQLGKLVVNLLKVLCTNAAWQRRKLGKILQDWSVTSVQLELALEKEYKEVSNVSFDESSFIDLSKRLLAWAEEQTYWIASRFLVLGFELELYSSSEYCMVYWYMYIIYIRQLEIAQLKIVYNSDNSKRKGKKKRDCSKEAARDAQISSSILLLQCYICLSEGLAMMLAALSNEHKAFQPPNAFNTEEERFIQHFELLQRAHVPSHISYYLFKEWIAPARNAGVMKDNYFRDVQRISTLLRSRIPEDSEKLTEIRQIEQVAEHNRIAVNVINQARSYGSSLRVSFEFSQHPFFAVAVVKRS</sequence>
<evidence type="ECO:0000313" key="6">
    <source>
        <dbReference type="EMBL" id="KAK1299945.1"/>
    </source>
</evidence>
<feature type="domain" description="NAA35-like N-terminal" evidence="4">
    <location>
        <begin position="36"/>
        <end position="173"/>
    </location>
</feature>
<dbReference type="InterPro" id="IPR057982">
    <property type="entry name" value="TPR_NAA35"/>
</dbReference>
<evidence type="ECO:0000313" key="7">
    <source>
        <dbReference type="Proteomes" id="UP001180020"/>
    </source>
</evidence>
<reference evidence="6" key="2">
    <citation type="submission" date="2023-06" db="EMBL/GenBank/DDBJ databases">
        <authorList>
            <person name="Ma L."/>
            <person name="Liu K.-W."/>
            <person name="Li Z."/>
            <person name="Hsiao Y.-Y."/>
            <person name="Qi Y."/>
            <person name="Fu T."/>
            <person name="Tang G."/>
            <person name="Zhang D."/>
            <person name="Sun W.-H."/>
            <person name="Liu D.-K."/>
            <person name="Li Y."/>
            <person name="Chen G.-Z."/>
            <person name="Liu X.-D."/>
            <person name="Liao X.-Y."/>
            <person name="Jiang Y.-T."/>
            <person name="Yu X."/>
            <person name="Hao Y."/>
            <person name="Huang J."/>
            <person name="Zhao X.-W."/>
            <person name="Ke S."/>
            <person name="Chen Y.-Y."/>
            <person name="Wu W.-L."/>
            <person name="Hsu J.-L."/>
            <person name="Lin Y.-F."/>
            <person name="Huang M.-D."/>
            <person name="Li C.-Y."/>
            <person name="Huang L."/>
            <person name="Wang Z.-W."/>
            <person name="Zhao X."/>
            <person name="Zhong W.-Y."/>
            <person name="Peng D.-H."/>
            <person name="Ahmad S."/>
            <person name="Lan S."/>
            <person name="Zhang J.-S."/>
            <person name="Tsai W.-C."/>
            <person name="Van De Peer Y."/>
            <person name="Liu Z.-J."/>
        </authorList>
    </citation>
    <scope>NUCLEOTIDE SEQUENCE</scope>
    <source>
        <strain evidence="6">CP</strain>
        <tissue evidence="6">Leaves</tissue>
    </source>
</reference>
<evidence type="ECO:0000259" key="5">
    <source>
        <dbReference type="Pfam" id="PF25789"/>
    </source>
</evidence>
<name>A0AAV9DFX5_ACOCL</name>
<comment type="similarity">
    <text evidence="2">Belongs to the MAK10 family.</text>
</comment>
<dbReference type="PANTHER" id="PTHR21373:SF0">
    <property type="entry name" value="N-ALPHA-ACETYLTRANSFERASE 35, NATC AUXILIARY SUBUNIT"/>
    <property type="match status" value="1"/>
</dbReference>
<evidence type="ECO:0000256" key="1">
    <source>
        <dbReference type="ARBA" id="ARBA00004496"/>
    </source>
</evidence>
<keyword evidence="7" id="KW-1185">Reference proteome</keyword>
<dbReference type="InterPro" id="IPR007244">
    <property type="entry name" value="Naa35_N"/>
</dbReference>
<evidence type="ECO:0008006" key="8">
    <source>
        <dbReference type="Google" id="ProtNLM"/>
    </source>
</evidence>
<accession>A0AAV9DFX5</accession>
<evidence type="ECO:0000256" key="3">
    <source>
        <dbReference type="ARBA" id="ARBA00022490"/>
    </source>
</evidence>
<dbReference type="EMBL" id="JAUJYO010000013">
    <property type="protein sequence ID" value="KAK1299945.1"/>
    <property type="molecule type" value="Genomic_DNA"/>
</dbReference>
<proteinExistence type="inferred from homology"/>
<protein>
    <recommendedName>
        <fullName evidence="8">N-alpha-acetyltransferase 35, NatC auxiliary subunit</fullName>
    </recommendedName>
</protein>
<gene>
    <name evidence="6" type="ORF">QJS10_CPB13g00335</name>
</gene>
<dbReference type="AlphaFoldDB" id="A0AAV9DFX5"/>
<keyword evidence="3" id="KW-0963">Cytoplasm</keyword>
<feature type="domain" description="NAA35-like TPR repeats" evidence="5">
    <location>
        <begin position="341"/>
        <end position="709"/>
    </location>
</feature>
<organism evidence="6 7">
    <name type="scientific">Acorus calamus</name>
    <name type="common">Sweet flag</name>
    <dbReference type="NCBI Taxonomy" id="4465"/>
    <lineage>
        <taxon>Eukaryota</taxon>
        <taxon>Viridiplantae</taxon>
        <taxon>Streptophyta</taxon>
        <taxon>Embryophyta</taxon>
        <taxon>Tracheophyta</taxon>
        <taxon>Spermatophyta</taxon>
        <taxon>Magnoliopsida</taxon>
        <taxon>Liliopsida</taxon>
        <taxon>Acoraceae</taxon>
        <taxon>Acorus</taxon>
    </lineage>
</organism>
<dbReference type="Pfam" id="PF25789">
    <property type="entry name" value="TPR_NAA35"/>
    <property type="match status" value="1"/>
</dbReference>
<dbReference type="PANTHER" id="PTHR21373">
    <property type="entry name" value="GLUCOSE REPRESSIBLE PROTEIN MAK10"/>
    <property type="match status" value="1"/>
</dbReference>
<reference evidence="6" key="1">
    <citation type="journal article" date="2023" name="Nat. Commun.">
        <title>Diploid and tetraploid genomes of Acorus and the evolution of monocots.</title>
        <authorList>
            <person name="Ma L."/>
            <person name="Liu K.W."/>
            <person name="Li Z."/>
            <person name="Hsiao Y.Y."/>
            <person name="Qi Y."/>
            <person name="Fu T."/>
            <person name="Tang G.D."/>
            <person name="Zhang D."/>
            <person name="Sun W.H."/>
            <person name="Liu D.K."/>
            <person name="Li Y."/>
            <person name="Chen G.Z."/>
            <person name="Liu X.D."/>
            <person name="Liao X.Y."/>
            <person name="Jiang Y.T."/>
            <person name="Yu X."/>
            <person name="Hao Y."/>
            <person name="Huang J."/>
            <person name="Zhao X.W."/>
            <person name="Ke S."/>
            <person name="Chen Y.Y."/>
            <person name="Wu W.L."/>
            <person name="Hsu J.L."/>
            <person name="Lin Y.F."/>
            <person name="Huang M.D."/>
            <person name="Li C.Y."/>
            <person name="Huang L."/>
            <person name="Wang Z.W."/>
            <person name="Zhao X."/>
            <person name="Zhong W.Y."/>
            <person name="Peng D.H."/>
            <person name="Ahmad S."/>
            <person name="Lan S."/>
            <person name="Zhang J.S."/>
            <person name="Tsai W.C."/>
            <person name="Van de Peer Y."/>
            <person name="Liu Z.J."/>
        </authorList>
    </citation>
    <scope>NUCLEOTIDE SEQUENCE</scope>
    <source>
        <strain evidence="6">CP</strain>
    </source>
</reference>
<dbReference type="InterPro" id="IPR057983">
    <property type="entry name" value="NAA35-like_N"/>
</dbReference>
<evidence type="ECO:0000259" key="4">
    <source>
        <dbReference type="Pfam" id="PF04112"/>
    </source>
</evidence>